<feature type="binding site" evidence="14">
    <location>
        <position position="303"/>
    </location>
    <ligand>
        <name>ATP</name>
        <dbReference type="ChEBI" id="CHEBI:30616"/>
        <label>1</label>
    </ligand>
</feature>
<dbReference type="InterPro" id="IPR033937">
    <property type="entry name" value="MGS_CPS_CarB"/>
</dbReference>
<comment type="similarity">
    <text evidence="2 14">Belongs to the CarB family.</text>
</comment>
<dbReference type="NCBIfam" id="TIGR01369">
    <property type="entry name" value="CPSaseII_lrg"/>
    <property type="match status" value="1"/>
</dbReference>
<dbReference type="Pfam" id="PF02142">
    <property type="entry name" value="MGS"/>
    <property type="match status" value="1"/>
</dbReference>
<evidence type="ECO:0000256" key="2">
    <source>
        <dbReference type="ARBA" id="ARBA00009799"/>
    </source>
</evidence>
<proteinExistence type="inferred from homology"/>
<feature type="binding site" evidence="14">
    <location>
        <position position="396"/>
    </location>
    <ligand>
        <name>Mn(2+)</name>
        <dbReference type="ChEBI" id="CHEBI:29035"/>
        <label>2</label>
    </ligand>
</feature>
<feature type="compositionally biased region" description="Pro residues" evidence="15">
    <location>
        <begin position="8"/>
        <end position="24"/>
    </location>
</feature>
<feature type="binding site" evidence="14">
    <location>
        <position position="969"/>
    </location>
    <ligand>
        <name>Mn(2+)</name>
        <dbReference type="ChEBI" id="CHEBI:29035"/>
        <label>4</label>
    </ligand>
</feature>
<feature type="compositionally biased region" description="Basic residues" evidence="15">
    <location>
        <begin position="29"/>
        <end position="43"/>
    </location>
</feature>
<evidence type="ECO:0000256" key="7">
    <source>
        <dbReference type="ARBA" id="ARBA00022737"/>
    </source>
</evidence>
<dbReference type="InterPro" id="IPR016185">
    <property type="entry name" value="PreATP-grasp_dom_sf"/>
</dbReference>
<comment type="cofactor">
    <cofactor evidence="14">
        <name>Mg(2+)</name>
        <dbReference type="ChEBI" id="CHEBI:18420"/>
    </cofactor>
    <cofactor evidence="14">
        <name>Mn(2+)</name>
        <dbReference type="ChEBI" id="CHEBI:29035"/>
    </cofactor>
    <text evidence="14">Binds 4 Mg(2+) or Mn(2+) ions per subunit.</text>
</comment>
<feature type="binding site" evidence="14">
    <location>
        <position position="820"/>
    </location>
    <ligand>
        <name>ATP</name>
        <dbReference type="ChEBI" id="CHEBI:30616"/>
        <label>2</label>
    </ligand>
</feature>
<sequence length="1198" mass="128846">MLKARNDNPPPLPDVPRPPPPPGGPARTKAGRAPHPSLKRPMPKRTDLSSILIIGAGPIVIGQACEFDYSGTQACKALKEEGYRIVLVNSNPATIMTDPDLADATYVEPITPEIVAQIIEKERPDALLPTMGGQTALNCALSLKRMGVLEQYGVQMIGATAEAIDKAEDRHLFRDAMTRIGLETPKSALANASAAKKADRQKYLAEVARIEAAAADPDARKAALVAFEKKWAAGENDRRKRYGEHAIGQALIALAEVGLPAIIRPSFTLGGTGGGIAYNREEFLEIVERGIDASPTNEVLVEESVLGWKEYEMEVVRDRADNCIIVCSIENIDPMGVHTGDSITVAPALTLTDKEYQRMRDASLAVLREIGVETGGSNVQFAIDPATGRMIVIEMNPRVSRSSALASKATGFPIAKVAAKLAVGYTLDEIANDITGGATPASFEPTIDYVVTKIPRFAFEKFPGAEPTLTTAMKSVGEAMAIGRCFAESLQKALRSLETGLTGLDEIEIEGLGKGDDRNAIKAAIGTPTPDRLLNVAQALRLGVSHQEVHASCRIDPWFLEQLQAIIDLENKVKRFGLPATPGAFRQLKAAGFSDARLAVLAGTDEAGVREARRALAVRPVFKRIDTCAAEFKAPTAYMYSTYVAPFAGTVADEARPTDARKVIILGGGPNRIGQGIEFDYCCCHACFALSAAGFETIMVNCNPETVSTDYDTSDRLYFEPLTAEDVLEIIETERQAGTLHGVIVQFGGQTPLKLARALEEAGVPILGTSPDAIDLAEDRDRFKRLLDKLHMKQPKNGIAYSVEQSRLVAADLGLPFVVRPSYVLGGRAMAIIRDETQFADYLLDTLPSLIPSDVKARYPNDKTGQINTVLGKNPLLFDRYLSDAIEVDVDAVSDGRDVFIAGIMEHIEEAGIHSGDSACSLPPRSLPPETIAELERQTRGLALALEVGGLMNVQYAIKDGTIYVLEVNPRASRTVPFVAKVIGQPIAKIAARVMAGEPLASFGLERRPLQHIGVKEAVFPFARFPGVDVLLGPEMRSTGEVIGLDRSFGVAFAKSQLGSGTQVPKSGTVFVSVRDADKARILPAIRMLADVGFSVVATTGTQRFLAQHGVPAARINKVLEGRPHVVDAIKNGEIHLVFNTTEGAGALSDSRSLRRAALLHKVPYYTTLAGAMAAAEGIKAYLEDDLQVRALQEYFVA</sequence>
<dbReference type="SUPFAM" id="SSF48108">
    <property type="entry name" value="Carbamoyl phosphate synthetase, large subunit connection domain"/>
    <property type="match status" value="1"/>
</dbReference>
<dbReference type="HAMAP" id="MF_01210_B">
    <property type="entry name" value="CPSase_L_chain_B"/>
    <property type="match status" value="1"/>
</dbReference>
<dbReference type="InterPro" id="IPR011761">
    <property type="entry name" value="ATP-grasp"/>
</dbReference>
<feature type="binding site" evidence="14">
    <location>
        <position position="955"/>
    </location>
    <ligand>
        <name>Mg(2+)</name>
        <dbReference type="ChEBI" id="CHEBI:18420"/>
        <label>3</label>
    </ligand>
</feature>
<feature type="binding site" evidence="14">
    <location>
        <position position="380"/>
    </location>
    <ligand>
        <name>Mg(2+)</name>
        <dbReference type="ChEBI" id="CHEBI:18420"/>
        <label>1</label>
    </ligand>
</feature>
<comment type="catalytic activity">
    <reaction evidence="13 14">
        <text>hydrogencarbonate + NH4(+) + 2 ATP = carbamoyl phosphate + 2 ADP + phosphate + 2 H(+)</text>
        <dbReference type="Rhea" id="RHEA:18029"/>
        <dbReference type="ChEBI" id="CHEBI:15378"/>
        <dbReference type="ChEBI" id="CHEBI:17544"/>
        <dbReference type="ChEBI" id="CHEBI:28938"/>
        <dbReference type="ChEBI" id="CHEBI:30616"/>
        <dbReference type="ChEBI" id="CHEBI:43474"/>
        <dbReference type="ChEBI" id="CHEBI:58228"/>
        <dbReference type="ChEBI" id="CHEBI:456216"/>
        <dbReference type="EC" id="6.3.4.16"/>
    </reaction>
</comment>
<feature type="binding site" evidence="14">
    <location>
        <position position="880"/>
    </location>
    <ligand>
        <name>ATP</name>
        <dbReference type="ChEBI" id="CHEBI:30616"/>
        <label>2</label>
    </ligand>
</feature>
<dbReference type="InterPro" id="IPR036914">
    <property type="entry name" value="MGS-like_dom_sf"/>
</dbReference>
<comment type="subunit">
    <text evidence="14">Composed of two chains; the small (or glutamine) chain promotes the hydrolysis of glutamine to ammonia, which is used by the large (or ammonia) chain to synthesize carbamoyl phosphate. Tetramer of heterodimers (alpha,beta)4.</text>
</comment>
<dbReference type="Gene3D" id="3.40.50.20">
    <property type="match status" value="2"/>
</dbReference>
<dbReference type="InterPro" id="IPR005480">
    <property type="entry name" value="CPSase_lsu_oligo"/>
</dbReference>
<dbReference type="SMART" id="SM00851">
    <property type="entry name" value="MGS"/>
    <property type="match status" value="1"/>
</dbReference>
<dbReference type="Pfam" id="PF02786">
    <property type="entry name" value="CPSase_L_D2"/>
    <property type="match status" value="2"/>
</dbReference>
<evidence type="ECO:0000256" key="4">
    <source>
        <dbReference type="ARBA" id="ARBA00022598"/>
    </source>
</evidence>
<evidence type="ECO:0000256" key="10">
    <source>
        <dbReference type="ARBA" id="ARBA00022842"/>
    </source>
</evidence>
<feature type="binding site" evidence="14">
    <location>
        <position position="305"/>
    </location>
    <ligand>
        <name>ATP</name>
        <dbReference type="ChEBI" id="CHEBI:30616"/>
        <label>1</label>
    </ligand>
</feature>
<dbReference type="PANTHER" id="PTHR11405:SF53">
    <property type="entry name" value="CARBAMOYL-PHOSPHATE SYNTHASE [AMMONIA], MITOCHONDRIAL"/>
    <property type="match status" value="1"/>
</dbReference>
<evidence type="ECO:0000256" key="3">
    <source>
        <dbReference type="ARBA" id="ARBA00022571"/>
    </source>
</evidence>
<feature type="binding site" evidence="14">
    <location>
        <position position="967"/>
    </location>
    <ligand>
        <name>Mg(2+)</name>
        <dbReference type="ChEBI" id="CHEBI:18420"/>
        <label>4</label>
    </ligand>
</feature>
<dbReference type="PROSITE" id="PS00867">
    <property type="entry name" value="CPSASE_2"/>
    <property type="match status" value="2"/>
</dbReference>
<feature type="binding site" evidence="14">
    <location>
        <position position="336"/>
    </location>
    <ligand>
        <name>ATP</name>
        <dbReference type="ChEBI" id="CHEBI:30616"/>
        <label>1</label>
    </ligand>
</feature>
<dbReference type="SUPFAM" id="SSF52440">
    <property type="entry name" value="PreATP-grasp domain"/>
    <property type="match status" value="2"/>
</dbReference>
<dbReference type="CDD" id="cd01424">
    <property type="entry name" value="MGS_CPS_II"/>
    <property type="match status" value="1"/>
</dbReference>
<evidence type="ECO:0000256" key="9">
    <source>
        <dbReference type="ARBA" id="ARBA00022840"/>
    </source>
</evidence>
<evidence type="ECO:0000256" key="15">
    <source>
        <dbReference type="SAM" id="MobiDB-lite"/>
    </source>
</evidence>
<evidence type="ECO:0000259" key="16">
    <source>
        <dbReference type="PROSITE" id="PS50975"/>
    </source>
</evidence>
<accession>A0ABQ4R143</accession>
<organism evidence="18 19">
    <name type="scientific">Methylobacterium crusticola</name>
    <dbReference type="NCBI Taxonomy" id="1697972"/>
    <lineage>
        <taxon>Bacteria</taxon>
        <taxon>Pseudomonadati</taxon>
        <taxon>Pseudomonadota</taxon>
        <taxon>Alphaproteobacteria</taxon>
        <taxon>Hyphomicrobiales</taxon>
        <taxon>Methylobacteriaceae</taxon>
        <taxon>Methylobacterium</taxon>
    </lineage>
</organism>
<dbReference type="EC" id="6.3.5.5" evidence="14"/>
<comment type="domain">
    <text evidence="14">The large subunit is composed of 2 ATP-grasp domains that are involved in binding the 2 ATP molecules needed for carbamoyl phosphate synthesis. The N-terminal ATP-grasp domain (referred to as the carboxyphosphate synthetic component) catalyzes the ATP-dependent phosphorylation of hydrogencarbonate to carboxyphosphate and the subsequent nucleophilic attack by ammonia to form a carbamate intermediate. The C-terminal ATP-grasp domain (referred to as the carbamoyl phosphate synthetic component) then catalyzes the phosphorylation of carbamate with the second ATP to form the end product carbamoyl phosphate. The reactive and unstable enzyme intermediates are sequentially channeled from one active site to the next through the interior of the protein over a distance of at least 96 A.</text>
</comment>
<dbReference type="PROSITE" id="PS50975">
    <property type="entry name" value="ATP_GRASP"/>
    <property type="match status" value="2"/>
</dbReference>
<keyword evidence="19" id="KW-1185">Reference proteome</keyword>
<dbReference type="SUPFAM" id="SSF52335">
    <property type="entry name" value="Methylglyoxal synthase-like"/>
    <property type="match status" value="1"/>
</dbReference>
<feature type="binding site" evidence="14">
    <location>
        <position position="170"/>
    </location>
    <ligand>
        <name>ATP</name>
        <dbReference type="ChEBI" id="CHEBI:30616"/>
        <label>1</label>
    </ligand>
</feature>
<reference evidence="18" key="2">
    <citation type="submission" date="2021-08" db="EMBL/GenBank/DDBJ databases">
        <authorList>
            <person name="Tani A."/>
            <person name="Ola A."/>
            <person name="Ogura Y."/>
            <person name="Katsura K."/>
            <person name="Hayashi T."/>
        </authorList>
    </citation>
    <scope>NUCLEOTIDE SEQUENCE</scope>
    <source>
        <strain evidence="18">KCTC 52305</strain>
    </source>
</reference>
<evidence type="ECO:0000259" key="17">
    <source>
        <dbReference type="PROSITE" id="PS51855"/>
    </source>
</evidence>
<feature type="binding site" evidence="14">
    <location>
        <position position="394"/>
    </location>
    <ligand>
        <name>Mn(2+)</name>
        <dbReference type="ChEBI" id="CHEBI:29035"/>
        <label>2</label>
    </ligand>
</feature>
<feature type="binding site" evidence="14">
    <location>
        <position position="310"/>
    </location>
    <ligand>
        <name>ATP</name>
        <dbReference type="ChEBI" id="CHEBI:30616"/>
        <label>1</label>
    </ligand>
</feature>
<feature type="binding site" evidence="14">
    <location>
        <position position="380"/>
    </location>
    <ligand>
        <name>ATP</name>
        <dbReference type="ChEBI" id="CHEBI:30616"/>
        <label>1</label>
    </ligand>
</feature>
<feature type="region of interest" description="Carboxyphosphate synthetic domain" evidence="14">
    <location>
        <begin position="1"/>
        <end position="498"/>
    </location>
</feature>
<dbReference type="InterPro" id="IPR006275">
    <property type="entry name" value="CPSase_lsu"/>
</dbReference>
<dbReference type="Gene3D" id="3.40.50.1380">
    <property type="entry name" value="Methylglyoxal synthase-like domain"/>
    <property type="match status" value="1"/>
</dbReference>
<dbReference type="Pfam" id="PF02787">
    <property type="entry name" value="CPSase_L_D3"/>
    <property type="match status" value="1"/>
</dbReference>
<feature type="binding site" evidence="14">
    <location>
        <position position="380"/>
    </location>
    <ligand>
        <name>Mn(2+)</name>
        <dbReference type="ChEBI" id="CHEBI:29035"/>
        <label>1</label>
    </ligand>
</feature>
<feature type="domain" description="MGS-like" evidence="17">
    <location>
        <begin position="1062"/>
        <end position="1198"/>
    </location>
</feature>
<evidence type="ECO:0000256" key="6">
    <source>
        <dbReference type="ARBA" id="ARBA00022723"/>
    </source>
</evidence>
<keyword evidence="6" id="KW-0479">Metal-binding</keyword>
<dbReference type="InterPro" id="IPR005479">
    <property type="entry name" value="CPAse_ATP-bd"/>
</dbReference>
<feature type="binding site" evidence="14">
    <location>
        <position position="915"/>
    </location>
    <ligand>
        <name>ATP</name>
        <dbReference type="ChEBI" id="CHEBI:30616"/>
        <label>2</label>
    </ligand>
</feature>
<evidence type="ECO:0000313" key="18">
    <source>
        <dbReference type="EMBL" id="GJD51328.1"/>
    </source>
</evidence>
<dbReference type="InterPro" id="IPR036897">
    <property type="entry name" value="CarbamoylP_synth_lsu_oligo_sf"/>
</dbReference>
<feature type="domain" description="ATP-grasp" evidence="16">
    <location>
        <begin position="784"/>
        <end position="996"/>
    </location>
</feature>
<feature type="binding site" evidence="14">
    <location>
        <position position="887"/>
    </location>
    <ligand>
        <name>ATP</name>
        <dbReference type="ChEBI" id="CHEBI:30616"/>
        <label>2</label>
    </ligand>
</feature>
<comment type="function">
    <text evidence="14">Large subunit of the glutamine-dependent carbamoyl phosphate synthetase (CPSase). CPSase catalyzes the formation of carbamoyl phosphate from the ammonia moiety of glutamine, carbonate, and phosphate donated by ATP, constituting the first step of 2 biosynthetic pathways, one leading to arginine and/or urea and the other to pyrimidine nucleotides. The large subunit (synthetase) binds the substrates ammonia (free or transferred from glutamine from the small subunit), hydrogencarbonate and ATP and carries out an ATP-coupled ligase reaction, activating hydrogencarbonate by forming carboxy phosphate which reacts with ammonia to form carbamoyl phosphate.</text>
</comment>
<feature type="binding site" evidence="14">
    <location>
        <position position="882"/>
    </location>
    <ligand>
        <name>ATP</name>
        <dbReference type="ChEBI" id="CHEBI:30616"/>
        <label>2</label>
    </ligand>
</feature>
<dbReference type="EC" id="6.3.4.16" evidence="14"/>
<keyword evidence="5 14" id="KW-0028">Amino-acid biosynthesis</keyword>
<evidence type="ECO:0000256" key="8">
    <source>
        <dbReference type="ARBA" id="ARBA00022741"/>
    </source>
</evidence>
<protein>
    <recommendedName>
        <fullName evidence="14">Carbamoyl phosphate synthase large chain</fullName>
        <ecNumber evidence="14">6.3.4.16</ecNumber>
        <ecNumber evidence="14">6.3.5.5</ecNumber>
    </recommendedName>
    <alternativeName>
        <fullName evidence="14">Carbamoyl phosphate synthetase ammonia chain</fullName>
    </alternativeName>
</protein>
<keyword evidence="7 14" id="KW-0677">Repeat</keyword>
<comment type="catalytic activity">
    <reaction evidence="14">
        <text>hydrogencarbonate + L-glutamine + 2 ATP + H2O = carbamoyl phosphate + L-glutamate + 2 ADP + phosphate + 2 H(+)</text>
        <dbReference type="Rhea" id="RHEA:18633"/>
        <dbReference type="ChEBI" id="CHEBI:15377"/>
        <dbReference type="ChEBI" id="CHEBI:15378"/>
        <dbReference type="ChEBI" id="CHEBI:17544"/>
        <dbReference type="ChEBI" id="CHEBI:29985"/>
        <dbReference type="ChEBI" id="CHEBI:30616"/>
        <dbReference type="ChEBI" id="CHEBI:43474"/>
        <dbReference type="ChEBI" id="CHEBI:58228"/>
        <dbReference type="ChEBI" id="CHEBI:58359"/>
        <dbReference type="ChEBI" id="CHEBI:456216"/>
        <dbReference type="EC" id="6.3.5.5"/>
    </reaction>
</comment>
<dbReference type="NCBIfam" id="NF009455">
    <property type="entry name" value="PRK12815.1"/>
    <property type="match status" value="1"/>
</dbReference>
<feature type="binding site" evidence="14">
    <location>
        <position position="967"/>
    </location>
    <ligand>
        <name>Mn(2+)</name>
        <dbReference type="ChEBI" id="CHEBI:29035"/>
        <label>4</label>
    </ligand>
</feature>
<comment type="caution">
    <text evidence="14">Lacks conserved residue(s) required for the propagation of feature annotation.</text>
</comment>
<evidence type="ECO:0000256" key="11">
    <source>
        <dbReference type="ARBA" id="ARBA00022975"/>
    </source>
</evidence>
<feature type="binding site" evidence="14">
    <location>
        <position position="394"/>
    </location>
    <ligand>
        <name>Mg(2+)</name>
        <dbReference type="ChEBI" id="CHEBI:18420"/>
        <label>2</label>
    </ligand>
</feature>
<dbReference type="SUPFAM" id="SSF56059">
    <property type="entry name" value="Glutathione synthetase ATP-binding domain-like"/>
    <property type="match status" value="2"/>
</dbReference>
<keyword evidence="4 14" id="KW-0436">Ligase</keyword>
<feature type="binding site" evidence="14">
    <location>
        <position position="914"/>
    </location>
    <ligand>
        <name>ATP</name>
        <dbReference type="ChEBI" id="CHEBI:30616"/>
        <label>2</label>
    </ligand>
</feature>
<name>A0ABQ4R143_9HYPH</name>
<gene>
    <name evidence="14 18" type="primary">carB</name>
    <name evidence="18" type="ORF">OPKNFCMD_4082</name>
</gene>
<feature type="binding site" evidence="14">
    <location>
        <position position="913"/>
    </location>
    <ligand>
        <name>ATP</name>
        <dbReference type="ChEBI" id="CHEBI:30616"/>
        <label>2</label>
    </ligand>
</feature>
<evidence type="ECO:0000256" key="5">
    <source>
        <dbReference type="ARBA" id="ARBA00022605"/>
    </source>
</evidence>
<dbReference type="PANTHER" id="PTHR11405">
    <property type="entry name" value="CARBAMOYLTRANSFERASE FAMILY MEMBER"/>
    <property type="match status" value="1"/>
</dbReference>
<keyword evidence="3 14" id="KW-0055">Arginine biosynthesis</keyword>
<dbReference type="SMART" id="SM01096">
    <property type="entry name" value="CPSase_L_D3"/>
    <property type="match status" value="1"/>
</dbReference>
<evidence type="ECO:0000256" key="13">
    <source>
        <dbReference type="ARBA" id="ARBA00047359"/>
    </source>
</evidence>
<dbReference type="InterPro" id="IPR058047">
    <property type="entry name" value="CPSase_preATP-grasp"/>
</dbReference>
<dbReference type="Gene3D" id="3.30.470.20">
    <property type="entry name" value="ATP-grasp fold, B domain"/>
    <property type="match status" value="2"/>
</dbReference>
<dbReference type="EMBL" id="BPQH01000013">
    <property type="protein sequence ID" value="GJD51328.1"/>
    <property type="molecule type" value="Genomic_DNA"/>
</dbReference>
<feature type="binding site" evidence="14">
    <location>
        <position position="264"/>
    </location>
    <ligand>
        <name>ATP</name>
        <dbReference type="ChEBI" id="CHEBI:30616"/>
        <label>1</label>
    </ligand>
</feature>
<dbReference type="PRINTS" id="PR00098">
    <property type="entry name" value="CPSASE"/>
</dbReference>
<feature type="binding site" evidence="14">
    <location>
        <position position="967"/>
    </location>
    <ligand>
        <name>ATP</name>
        <dbReference type="ChEBI" id="CHEBI:30616"/>
        <label>2</label>
    </ligand>
</feature>
<feature type="binding site" evidence="14">
    <location>
        <position position="338"/>
    </location>
    <ligand>
        <name>ATP</name>
        <dbReference type="ChEBI" id="CHEBI:30616"/>
        <label>1</label>
    </ligand>
</feature>
<feature type="binding site" evidence="14">
    <location>
        <position position="394"/>
    </location>
    <ligand>
        <name>Mg(2+)</name>
        <dbReference type="ChEBI" id="CHEBI:18420"/>
        <label>1</label>
    </ligand>
</feature>
<feature type="binding site" evidence="14">
    <location>
        <position position="270"/>
    </location>
    <ligand>
        <name>ATP</name>
        <dbReference type="ChEBI" id="CHEBI:30616"/>
        <label>1</label>
    </ligand>
</feature>
<comment type="caution">
    <text evidence="18">The sequence shown here is derived from an EMBL/GenBank/DDBJ whole genome shotgun (WGS) entry which is preliminary data.</text>
</comment>
<feature type="binding site" evidence="14">
    <location>
        <position position="967"/>
    </location>
    <ligand>
        <name>Mg(2+)</name>
        <dbReference type="ChEBI" id="CHEBI:18420"/>
        <label>3</label>
    </ligand>
</feature>
<keyword evidence="11 14" id="KW-0665">Pyrimidine biosynthesis</keyword>
<feature type="binding site" evidence="14">
    <location>
        <position position="337"/>
    </location>
    <ligand>
        <name>ATP</name>
        <dbReference type="ChEBI" id="CHEBI:30616"/>
        <label>1</label>
    </ligand>
</feature>
<feature type="binding site" evidence="14">
    <location>
        <position position="955"/>
    </location>
    <ligand>
        <name>ATP</name>
        <dbReference type="ChEBI" id="CHEBI:30616"/>
        <label>2</label>
    </ligand>
</feature>
<feature type="binding site" evidence="14">
    <location>
        <position position="394"/>
    </location>
    <ligand>
        <name>Mn(2+)</name>
        <dbReference type="ChEBI" id="CHEBI:29035"/>
        <label>1</label>
    </ligand>
</feature>
<keyword evidence="12" id="KW-0464">Manganese</keyword>
<comment type="pathway">
    <text evidence="1 14">Amino-acid biosynthesis; L-arginine biosynthesis; carbamoyl phosphate from bicarbonate: step 1/1.</text>
</comment>
<keyword evidence="10" id="KW-0460">Magnesium</keyword>
<feature type="binding site" evidence="14">
    <location>
        <position position="969"/>
    </location>
    <ligand>
        <name>Mg(2+)</name>
        <dbReference type="ChEBI" id="CHEBI:18420"/>
        <label>4</label>
    </ligand>
</feature>
<evidence type="ECO:0000313" key="19">
    <source>
        <dbReference type="Proteomes" id="UP001055167"/>
    </source>
</evidence>
<evidence type="ECO:0000256" key="14">
    <source>
        <dbReference type="HAMAP-Rule" id="MF_01210"/>
    </source>
</evidence>
<dbReference type="PROSITE" id="PS51855">
    <property type="entry name" value="MGS"/>
    <property type="match status" value="1"/>
</dbReference>
<evidence type="ECO:0000256" key="1">
    <source>
        <dbReference type="ARBA" id="ARBA00005077"/>
    </source>
</evidence>
<dbReference type="Proteomes" id="UP001055167">
    <property type="component" value="Unassembled WGS sequence"/>
</dbReference>
<keyword evidence="8 14" id="KW-0547">Nucleotide-binding</keyword>
<reference evidence="18" key="1">
    <citation type="journal article" date="2021" name="Front. Microbiol.">
        <title>Comprehensive Comparative Genomics and Phenotyping of Methylobacterium Species.</title>
        <authorList>
            <person name="Alessa O."/>
            <person name="Ogura Y."/>
            <person name="Fujitani Y."/>
            <person name="Takami H."/>
            <person name="Hayashi T."/>
            <person name="Sahin N."/>
            <person name="Tani A."/>
        </authorList>
    </citation>
    <scope>NUCLEOTIDE SEQUENCE</scope>
    <source>
        <strain evidence="18">KCTC 52305</strain>
    </source>
</reference>
<feature type="binding site" evidence="14">
    <location>
        <position position="967"/>
    </location>
    <ligand>
        <name>Mn(2+)</name>
        <dbReference type="ChEBI" id="CHEBI:29035"/>
        <label>3</label>
    </ligand>
</feature>
<feature type="binding site" evidence="14">
    <location>
        <position position="394"/>
    </location>
    <ligand>
        <name>ATP</name>
        <dbReference type="ChEBI" id="CHEBI:30616"/>
        <label>1</label>
    </ligand>
</feature>
<feature type="region of interest" description="Disordered" evidence="15">
    <location>
        <begin position="1"/>
        <end position="44"/>
    </location>
</feature>
<dbReference type="Gene3D" id="1.10.1030.10">
    <property type="entry name" value="Carbamoyl-phosphate synthetase, large subunit oligomerisation domain"/>
    <property type="match status" value="1"/>
</dbReference>
<feature type="binding site" evidence="14">
    <location>
        <position position="396"/>
    </location>
    <ligand>
        <name>Mg(2+)</name>
        <dbReference type="ChEBI" id="CHEBI:18420"/>
        <label>2</label>
    </ligand>
</feature>
<feature type="binding site" evidence="14">
    <location>
        <position position="912"/>
    </location>
    <ligand>
        <name>ATP</name>
        <dbReference type="ChEBI" id="CHEBI:30616"/>
        <label>2</label>
    </ligand>
</feature>
<dbReference type="InterPro" id="IPR011607">
    <property type="entry name" value="MGS-like_dom"/>
</dbReference>
<dbReference type="NCBIfam" id="NF003671">
    <property type="entry name" value="PRK05294.1"/>
    <property type="match status" value="1"/>
</dbReference>
<evidence type="ECO:0000256" key="12">
    <source>
        <dbReference type="ARBA" id="ARBA00023211"/>
    </source>
</evidence>
<feature type="binding site" evidence="14">
    <location>
        <position position="271"/>
    </location>
    <ligand>
        <name>ATP</name>
        <dbReference type="ChEBI" id="CHEBI:30616"/>
        <label>1</label>
    </ligand>
</feature>
<comment type="pathway">
    <text evidence="14">Pyrimidine metabolism; UMP biosynthesis via de novo pathway; (S)-dihydroorotate from bicarbonate: step 1/3.</text>
</comment>
<feature type="region of interest" description="Allosteric domain" evidence="14">
    <location>
        <begin position="1062"/>
        <end position="1198"/>
    </location>
</feature>
<dbReference type="InterPro" id="IPR005483">
    <property type="entry name" value="CPSase_dom"/>
</dbReference>
<feature type="binding site" evidence="14">
    <location>
        <position position="955"/>
    </location>
    <ligand>
        <name>Mn(2+)</name>
        <dbReference type="ChEBI" id="CHEBI:29035"/>
        <label>3</label>
    </ligand>
</feature>
<dbReference type="Pfam" id="PF25596">
    <property type="entry name" value="CPSase_L_D1"/>
    <property type="match status" value="2"/>
</dbReference>
<keyword evidence="9 14" id="KW-0067">ATP-binding</keyword>
<feature type="domain" description="ATP-grasp" evidence="16">
    <location>
        <begin position="217"/>
        <end position="423"/>
    </location>
</feature>